<proteinExistence type="predicted"/>
<accession>A0A150NNZ6</accession>
<dbReference type="GO" id="GO:0000156">
    <property type="term" value="F:phosphorelay response regulator activity"/>
    <property type="evidence" value="ECO:0007669"/>
    <property type="project" value="InterPro"/>
</dbReference>
<gene>
    <name evidence="2" type="ORF">SMI10712_00310</name>
</gene>
<evidence type="ECO:0000313" key="2">
    <source>
        <dbReference type="EMBL" id="KYF35183.1"/>
    </source>
</evidence>
<dbReference type="InterPro" id="IPR007492">
    <property type="entry name" value="LytTR_DNA-bd_dom"/>
</dbReference>
<organism evidence="2 3">
    <name type="scientific">Streptococcus mitis</name>
    <dbReference type="NCBI Taxonomy" id="28037"/>
    <lineage>
        <taxon>Bacteria</taxon>
        <taxon>Bacillati</taxon>
        <taxon>Bacillota</taxon>
        <taxon>Bacilli</taxon>
        <taxon>Lactobacillales</taxon>
        <taxon>Streptococcaceae</taxon>
        <taxon>Streptococcus</taxon>
        <taxon>Streptococcus mitis group</taxon>
    </lineage>
</organism>
<dbReference type="PROSITE" id="PS50930">
    <property type="entry name" value="HTH_LYTTR"/>
    <property type="match status" value="1"/>
</dbReference>
<name>A0A150NNZ6_STRMT</name>
<sequence length="115" mass="13908">MKHMIIQTQKTAYKVKVDDIYYIQAHPTKAHTVQIVTEEASFNMVQNLSNLENQYGETLMRCHRNCLVNLDKVKSIDFQERILFLGEEGQYAVKYARRRYREIRQKMVERRRVRR</sequence>
<comment type="caution">
    <text evidence="2">The sequence shown here is derived from an EMBL/GenBank/DDBJ whole genome shotgun (WGS) entry which is preliminary data.</text>
</comment>
<dbReference type="PATRIC" id="fig|28037.237.peg.186"/>
<dbReference type="SMART" id="SM00850">
    <property type="entry name" value="LytTR"/>
    <property type="match status" value="1"/>
</dbReference>
<dbReference type="InterPro" id="IPR046947">
    <property type="entry name" value="LytR-like"/>
</dbReference>
<feature type="domain" description="HTH LytTR-type" evidence="1">
    <location>
        <begin position="4"/>
        <end position="109"/>
    </location>
</feature>
<evidence type="ECO:0000259" key="1">
    <source>
        <dbReference type="PROSITE" id="PS50930"/>
    </source>
</evidence>
<protein>
    <submittedName>
        <fullName evidence="2">BlpS protein</fullName>
    </submittedName>
</protein>
<dbReference type="EMBL" id="LROT01000003">
    <property type="protein sequence ID" value="KYF35183.1"/>
    <property type="molecule type" value="Genomic_DNA"/>
</dbReference>
<dbReference type="Pfam" id="PF04397">
    <property type="entry name" value="LytTR"/>
    <property type="match status" value="1"/>
</dbReference>
<dbReference type="GO" id="GO:0003677">
    <property type="term" value="F:DNA binding"/>
    <property type="evidence" value="ECO:0007669"/>
    <property type="project" value="InterPro"/>
</dbReference>
<evidence type="ECO:0000313" key="3">
    <source>
        <dbReference type="Proteomes" id="UP000075618"/>
    </source>
</evidence>
<dbReference type="PANTHER" id="PTHR37299:SF1">
    <property type="entry name" value="STAGE 0 SPORULATION PROTEIN A HOMOLOG"/>
    <property type="match status" value="1"/>
</dbReference>
<dbReference type="AlphaFoldDB" id="A0A150NNZ6"/>
<dbReference type="Gene3D" id="2.40.50.1020">
    <property type="entry name" value="LytTr DNA-binding domain"/>
    <property type="match status" value="1"/>
</dbReference>
<dbReference type="PANTHER" id="PTHR37299">
    <property type="entry name" value="TRANSCRIPTIONAL REGULATOR-RELATED"/>
    <property type="match status" value="1"/>
</dbReference>
<reference evidence="2 3" key="1">
    <citation type="submission" date="2016-01" db="EMBL/GenBank/DDBJ databases">
        <title>Highly variable Streptococcus oralis are common among viridans streptococci isolated from primates.</title>
        <authorList>
            <person name="Denapaite D."/>
            <person name="Rieger M."/>
            <person name="Koendgen S."/>
            <person name="Brueckner R."/>
            <person name="Ochigava I."/>
            <person name="Kappeler P."/>
            <person name="Maetz-Rensing K."/>
            <person name="Leendertz F."/>
            <person name="Hakenbeck R."/>
        </authorList>
    </citation>
    <scope>NUCLEOTIDE SEQUENCE [LARGE SCALE GENOMIC DNA]</scope>
    <source>
        <strain evidence="2 3">10712</strain>
    </source>
</reference>
<dbReference type="Proteomes" id="UP000075618">
    <property type="component" value="Unassembled WGS sequence"/>
</dbReference>